<evidence type="ECO:0000313" key="4">
    <source>
        <dbReference type="Proteomes" id="UP000199321"/>
    </source>
</evidence>
<evidence type="ECO:0000313" key="3">
    <source>
        <dbReference type="EMBL" id="SDE38909.1"/>
    </source>
</evidence>
<feature type="signal peptide" evidence="1">
    <location>
        <begin position="1"/>
        <end position="21"/>
    </location>
</feature>
<dbReference type="PANTHER" id="PTHR34386">
    <property type="entry name" value="GLUTAREDOXIN"/>
    <property type="match status" value="1"/>
</dbReference>
<sequence>MRFKFSVIFVFVVLFSSESFSQSLTSFLDKADTFFATYVSEGNVAYDKIHKHPEDLLSILEIAKNTKVAASEAKQYQAFWINAYNLAVIKGIIDVYPTASPLDTKGFFDTKTYSLGGTEITLNDIENKKLRAVFKDPRFHFVLVCGAKGCPPLLSEAYTPSKVEAQLQHQTEIALNNPTFIKVTEGSVAFSEIFKWYKEDFVGNGQTEIDFLNTYRNQKVPVTASVTYYPYNWKLNAQN</sequence>
<dbReference type="GO" id="GO:0009055">
    <property type="term" value="F:electron transfer activity"/>
    <property type="evidence" value="ECO:0007669"/>
    <property type="project" value="TreeGrafter"/>
</dbReference>
<evidence type="ECO:0000259" key="2">
    <source>
        <dbReference type="Pfam" id="PF04784"/>
    </source>
</evidence>
<dbReference type="Proteomes" id="UP000199321">
    <property type="component" value="Unassembled WGS sequence"/>
</dbReference>
<keyword evidence="1" id="KW-0732">Signal</keyword>
<dbReference type="AlphaFoldDB" id="A0A1G7CHY8"/>
<dbReference type="GO" id="GO:0045454">
    <property type="term" value="P:cell redox homeostasis"/>
    <property type="evidence" value="ECO:0007669"/>
    <property type="project" value="TreeGrafter"/>
</dbReference>
<feature type="chain" id="PRO_5011781081" description="DUF547 domain-containing protein" evidence="1">
    <location>
        <begin position="22"/>
        <end position="239"/>
    </location>
</feature>
<protein>
    <recommendedName>
        <fullName evidence="2">DUF547 domain-containing protein</fullName>
    </recommendedName>
</protein>
<evidence type="ECO:0000256" key="1">
    <source>
        <dbReference type="SAM" id="SignalP"/>
    </source>
</evidence>
<feature type="domain" description="DUF547" evidence="2">
    <location>
        <begin position="73"/>
        <end position="172"/>
    </location>
</feature>
<accession>A0A1G7CHY8</accession>
<gene>
    <name evidence="3" type="ORF">SAMN05421855_101383</name>
</gene>
<reference evidence="3 4" key="1">
    <citation type="submission" date="2016-10" db="EMBL/GenBank/DDBJ databases">
        <authorList>
            <person name="de Groot N.N."/>
        </authorList>
    </citation>
    <scope>NUCLEOTIDE SEQUENCE [LARGE SCALE GENOMIC DNA]</scope>
    <source>
        <strain evidence="3 4">DSM 16195</strain>
    </source>
</reference>
<dbReference type="OrthoDB" id="526867at2"/>
<organism evidence="3 4">
    <name type="scientific">Ulvibacter litoralis</name>
    <dbReference type="NCBI Taxonomy" id="227084"/>
    <lineage>
        <taxon>Bacteria</taxon>
        <taxon>Pseudomonadati</taxon>
        <taxon>Bacteroidota</taxon>
        <taxon>Flavobacteriia</taxon>
        <taxon>Flavobacteriales</taxon>
        <taxon>Flavobacteriaceae</taxon>
        <taxon>Ulvibacter</taxon>
    </lineage>
</organism>
<dbReference type="STRING" id="227084.SAMN05421855_101383"/>
<proteinExistence type="predicted"/>
<dbReference type="RefSeq" id="WP_093139765.1">
    <property type="nucleotide sequence ID" value="NZ_BMWO01000001.1"/>
</dbReference>
<dbReference type="Pfam" id="PF04784">
    <property type="entry name" value="DUF547"/>
    <property type="match status" value="1"/>
</dbReference>
<keyword evidence="4" id="KW-1185">Reference proteome</keyword>
<dbReference type="InterPro" id="IPR051548">
    <property type="entry name" value="Grx-like_ET"/>
</dbReference>
<dbReference type="InterPro" id="IPR006869">
    <property type="entry name" value="DUF547"/>
</dbReference>
<dbReference type="PANTHER" id="PTHR34386:SF1">
    <property type="entry name" value="GLUTAREDOXIN-LIKE PROTEIN NRDH"/>
    <property type="match status" value="1"/>
</dbReference>
<dbReference type="EMBL" id="FNBA01000001">
    <property type="protein sequence ID" value="SDE38909.1"/>
    <property type="molecule type" value="Genomic_DNA"/>
</dbReference>
<name>A0A1G7CHY8_9FLAO</name>